<keyword evidence="3" id="KW-1185">Reference proteome</keyword>
<dbReference type="OrthoDB" id="9799878at2"/>
<evidence type="ECO:0000256" key="1">
    <source>
        <dbReference type="SAM" id="SignalP"/>
    </source>
</evidence>
<evidence type="ECO:0000313" key="3">
    <source>
        <dbReference type="Proteomes" id="UP000219452"/>
    </source>
</evidence>
<feature type="signal peptide" evidence="1">
    <location>
        <begin position="1"/>
        <end position="20"/>
    </location>
</feature>
<name>A0A286FDW3_9BACT</name>
<dbReference type="InterPro" id="IPR011042">
    <property type="entry name" value="6-blade_b-propeller_TolB-like"/>
</dbReference>
<dbReference type="Gene3D" id="2.120.10.30">
    <property type="entry name" value="TolB, C-terminal domain"/>
    <property type="match status" value="1"/>
</dbReference>
<dbReference type="Proteomes" id="UP000219452">
    <property type="component" value="Unassembled WGS sequence"/>
</dbReference>
<dbReference type="PANTHER" id="PTHR36842:SF1">
    <property type="entry name" value="PROTEIN TOLB"/>
    <property type="match status" value="1"/>
</dbReference>
<evidence type="ECO:0008006" key="4">
    <source>
        <dbReference type="Google" id="ProtNLM"/>
    </source>
</evidence>
<sequence>MIRRHFCTAILLLAGVKTLAQTLPVLDQNPTSLHWYRLKTPHFRVLYPKGFDSTAQRTAQRLESLYEPASASLGKRPRPISVLLQNQTTNSNGFVSLFPRRSEFFAVPPQDPGLAGTLNWFDLLAVHEYRHVVQYEKALQGYGRFLYTFLGNTGLILPSLTVPDWFAEGDAVSNETLLSTAGRGRIPNFDLGMRANLLAGKRFDYPKSVGGSYRDNVPNHYVMGYFMTTYLKRTYGPDVWSRVLNRNYRRFPWPFAFSASIKDETGLKTEDLYRKTMDDITDVWQKQQQGLVLTPSAEFPVDPEKEQSRRPVFTNYLHPQFLTDSTVLCLKNGLGDTPRLVILDKHGREKTAFVQGFTNDPNLLSATATKACWIEFGYDPRWGQRIYSNIRLLDLQTGKVARLTHRARYTAVALSPDNTKLVAVDNTDQFKTQLVILNAQTGAVQITISNPENAFYQHPRWKDDNRTLIAVSLKNGKKTIQAIDTESNLVTDLLPEVSENISNPQPWKDYVLYNSPLSGIDNIYALDTRSKQVFQVTSRPLAAYHATLSPSGTRLAFEDFTATGYRIADMPVSPADWKPVSEPGPEQLVRYFGPLVNTEPGAAAGRQALADSLPTTTTYTPSRFRRLANAVNVYSWGPTVASTGQALTVGINSQDLLSTTQIGVGYTYNQAERAGNAYALLSYQGLYPIIDLGFQRGTRSTSLYIDRTLPVDSLRTDNWQYNQLTAGFRLPLQLTNSKYSHTINLSAYYNYLQVTGYDLPFRYVTEVGTAGALNALTYGFSYSHLLRQSKRDVAPRWGQTLSANYRTTPFGGQLTGEQWGVQGNLFFPGLANHHSIRLRAGYQEQARGSYRFSPIVFFPRGQLYVSDDQITATSAEYRLPIADTHWSLGRWLYIQRIKGGVFYDRADGQSVLEVRDGFNRLRGYETKQRAYQTTGFDISFVFNVLRFRTPLEAGFRTIYNLTTSEFILQPLVIDIGF</sequence>
<proteinExistence type="predicted"/>
<dbReference type="RefSeq" id="WP_097125394.1">
    <property type="nucleotide sequence ID" value="NZ_OCNH01000001.1"/>
</dbReference>
<accession>A0A286FDW3</accession>
<dbReference type="AlphaFoldDB" id="A0A286FDW3"/>
<gene>
    <name evidence="2" type="ORF">SAMN06269250_1790</name>
</gene>
<organism evidence="2 3">
    <name type="scientific">Spirosoma fluviale</name>
    <dbReference type="NCBI Taxonomy" id="1597977"/>
    <lineage>
        <taxon>Bacteria</taxon>
        <taxon>Pseudomonadati</taxon>
        <taxon>Bacteroidota</taxon>
        <taxon>Cytophagia</taxon>
        <taxon>Cytophagales</taxon>
        <taxon>Cytophagaceae</taxon>
        <taxon>Spirosoma</taxon>
    </lineage>
</organism>
<dbReference type="EMBL" id="OCNH01000001">
    <property type="protein sequence ID" value="SOD81431.1"/>
    <property type="molecule type" value="Genomic_DNA"/>
</dbReference>
<protein>
    <recommendedName>
        <fullName evidence="4">WD40-like Beta Propeller Repeat</fullName>
    </recommendedName>
</protein>
<evidence type="ECO:0000313" key="2">
    <source>
        <dbReference type="EMBL" id="SOD81431.1"/>
    </source>
</evidence>
<dbReference type="SUPFAM" id="SSF82171">
    <property type="entry name" value="DPP6 N-terminal domain-like"/>
    <property type="match status" value="1"/>
</dbReference>
<feature type="chain" id="PRO_5012334877" description="WD40-like Beta Propeller Repeat" evidence="1">
    <location>
        <begin position="21"/>
        <end position="977"/>
    </location>
</feature>
<reference evidence="3" key="1">
    <citation type="submission" date="2017-09" db="EMBL/GenBank/DDBJ databases">
        <authorList>
            <person name="Varghese N."/>
            <person name="Submissions S."/>
        </authorList>
    </citation>
    <scope>NUCLEOTIDE SEQUENCE [LARGE SCALE GENOMIC DNA]</scope>
    <source>
        <strain evidence="3">DSM 29961</strain>
    </source>
</reference>
<keyword evidence="1" id="KW-0732">Signal</keyword>
<dbReference type="PANTHER" id="PTHR36842">
    <property type="entry name" value="PROTEIN TOLB HOMOLOG"/>
    <property type="match status" value="1"/>
</dbReference>